<dbReference type="CDD" id="cd00144">
    <property type="entry name" value="MPP_PPP_family"/>
    <property type="match status" value="1"/>
</dbReference>
<dbReference type="InterPro" id="IPR006186">
    <property type="entry name" value="Ser/Thr-sp_prot-phosphatase"/>
</dbReference>
<comment type="caution">
    <text evidence="3">The sequence shown here is derived from an EMBL/GenBank/DDBJ whole genome shotgun (WGS) entry which is preliminary data.</text>
</comment>
<comment type="similarity">
    <text evidence="1">Belongs to the PPP phosphatase family.</text>
</comment>
<evidence type="ECO:0000259" key="2">
    <source>
        <dbReference type="PROSITE" id="PS00125"/>
    </source>
</evidence>
<dbReference type="PROSITE" id="PS00125">
    <property type="entry name" value="SER_THR_PHOSPHATASE"/>
    <property type="match status" value="1"/>
</dbReference>
<dbReference type="PANTHER" id="PTHR11668:SF494">
    <property type="entry name" value="PROTEIN PHOSPHATASE, PUTATIVE-RELATED"/>
    <property type="match status" value="1"/>
</dbReference>
<evidence type="ECO:0000313" key="4">
    <source>
        <dbReference type="Proteomes" id="UP001470230"/>
    </source>
</evidence>
<dbReference type="InterPro" id="IPR029052">
    <property type="entry name" value="Metallo-depent_PP-like"/>
</dbReference>
<dbReference type="InterPro" id="IPR050341">
    <property type="entry name" value="PP1_catalytic_subunit"/>
</dbReference>
<dbReference type="SMART" id="SM00156">
    <property type="entry name" value="PP2Ac"/>
    <property type="match status" value="1"/>
</dbReference>
<dbReference type="Pfam" id="PF00149">
    <property type="entry name" value="Metallophos"/>
    <property type="match status" value="1"/>
</dbReference>
<dbReference type="EC" id="3.1.3.16" evidence="1"/>
<evidence type="ECO:0000256" key="1">
    <source>
        <dbReference type="RuleBase" id="RU004273"/>
    </source>
</evidence>
<dbReference type="PANTHER" id="PTHR11668">
    <property type="entry name" value="SERINE/THREONINE PROTEIN PHOSPHATASE"/>
    <property type="match status" value="1"/>
</dbReference>
<sequence>MTEHASYIFSAYSTILSLSEEEILQTGYQITNGSPIPSFDENLLIELCKDAQKLFKNEENIINLEGDIIVVGDIHGSLHDLLRILKYIQSSKCKVLFLGDYVDRGFFSLECITLLFAFKVMYPDNYFLIRGNHEFDSMCSCYGFKKELLNYHNPKKAIKLVSNGNRPGMILDKVDYNFTDGEKEDNKSHHISKEMLCDAYFSNHVYMYCHKYTEKLYNAFINAFSYLPICAIVNQTSLCIHGGISPKLEKLDKINRRIQRPITDFDQNPLLSDLIWGDPSHEQMNQSSTQLYYDNPRGRGNLFSGIALSNFLRSNNLKRIIRAHQCVLNGTEQKFNEKCITVFSASSYNCQMGNSSGILKIVQKGDKVEPVTFEPLSRLKKSDANYYKVQAFETETTKPMFNVINGNIRSSYSMAPDAALQLDLDDIQLKLQENKLQSFYLGKEDSSRLKRSIMLSKKSKTTSILNCKKLTYDFSFNTGVHHKKSMRSKSFRFPKPPLVDDFDITKCDNSNEQNAMSEIESPFVIHPSTDIVRVQPFASQPMSCIIQKPSFPQNSIQKLQQKVHF</sequence>
<dbReference type="EMBL" id="JAPFFF010000023">
    <property type="protein sequence ID" value="KAK8852518.1"/>
    <property type="molecule type" value="Genomic_DNA"/>
</dbReference>
<dbReference type="InterPro" id="IPR004843">
    <property type="entry name" value="Calcineurin-like_PHP"/>
</dbReference>
<reference evidence="3 4" key="1">
    <citation type="submission" date="2024-04" db="EMBL/GenBank/DDBJ databases">
        <title>Tritrichomonas musculus Genome.</title>
        <authorList>
            <person name="Alves-Ferreira E."/>
            <person name="Grigg M."/>
            <person name="Lorenzi H."/>
            <person name="Galac M."/>
        </authorList>
    </citation>
    <scope>NUCLEOTIDE SEQUENCE [LARGE SCALE GENOMIC DNA]</scope>
    <source>
        <strain evidence="3 4">EAF2021</strain>
    </source>
</reference>
<organism evidence="3 4">
    <name type="scientific">Tritrichomonas musculus</name>
    <dbReference type="NCBI Taxonomy" id="1915356"/>
    <lineage>
        <taxon>Eukaryota</taxon>
        <taxon>Metamonada</taxon>
        <taxon>Parabasalia</taxon>
        <taxon>Tritrichomonadida</taxon>
        <taxon>Tritrichomonadidae</taxon>
        <taxon>Tritrichomonas</taxon>
    </lineage>
</organism>
<name>A0ABR2HUK5_9EUKA</name>
<accession>A0ABR2HUK5</accession>
<proteinExistence type="inferred from homology"/>
<gene>
    <name evidence="3" type="ORF">M9Y10_017503</name>
</gene>
<dbReference type="Proteomes" id="UP001470230">
    <property type="component" value="Unassembled WGS sequence"/>
</dbReference>
<keyword evidence="1" id="KW-0378">Hydrolase</keyword>
<keyword evidence="4" id="KW-1185">Reference proteome</keyword>
<dbReference type="Gene3D" id="3.60.21.10">
    <property type="match status" value="1"/>
</dbReference>
<feature type="domain" description="Serine/threonine specific protein phosphatases" evidence="2">
    <location>
        <begin position="129"/>
        <end position="134"/>
    </location>
</feature>
<evidence type="ECO:0000313" key="3">
    <source>
        <dbReference type="EMBL" id="KAK8852518.1"/>
    </source>
</evidence>
<protein>
    <recommendedName>
        <fullName evidence="1">Serine/threonine-protein phosphatase</fullName>
        <ecNumber evidence="1">3.1.3.16</ecNumber>
    </recommendedName>
</protein>
<comment type="catalytic activity">
    <reaction evidence="1">
        <text>O-phospho-L-threonyl-[protein] + H2O = L-threonyl-[protein] + phosphate</text>
        <dbReference type="Rhea" id="RHEA:47004"/>
        <dbReference type="Rhea" id="RHEA-COMP:11060"/>
        <dbReference type="Rhea" id="RHEA-COMP:11605"/>
        <dbReference type="ChEBI" id="CHEBI:15377"/>
        <dbReference type="ChEBI" id="CHEBI:30013"/>
        <dbReference type="ChEBI" id="CHEBI:43474"/>
        <dbReference type="ChEBI" id="CHEBI:61977"/>
        <dbReference type="EC" id="3.1.3.16"/>
    </reaction>
</comment>
<dbReference type="PRINTS" id="PR00114">
    <property type="entry name" value="STPHPHTASE"/>
</dbReference>
<dbReference type="SUPFAM" id="SSF56300">
    <property type="entry name" value="Metallo-dependent phosphatases"/>
    <property type="match status" value="1"/>
</dbReference>